<dbReference type="GeneID" id="84228615"/>
<dbReference type="AlphaFoldDB" id="A0AA51YJ94"/>
<evidence type="ECO:0000313" key="2">
    <source>
        <dbReference type="EMBL" id="WMW22370.1"/>
    </source>
</evidence>
<evidence type="ECO:0000256" key="1">
    <source>
        <dbReference type="SAM" id="Phobius"/>
    </source>
</evidence>
<feature type="transmembrane region" description="Helical" evidence="1">
    <location>
        <begin position="109"/>
        <end position="130"/>
    </location>
</feature>
<proteinExistence type="predicted"/>
<organism evidence="2 3">
    <name type="scientific">Methanolobus mangrovi</name>
    <dbReference type="NCBI Taxonomy" id="3072977"/>
    <lineage>
        <taxon>Archaea</taxon>
        <taxon>Methanobacteriati</taxon>
        <taxon>Methanobacteriota</taxon>
        <taxon>Stenosarchaea group</taxon>
        <taxon>Methanomicrobia</taxon>
        <taxon>Methanosarcinales</taxon>
        <taxon>Methanosarcinaceae</taxon>
        <taxon>Methanolobus</taxon>
    </lineage>
</organism>
<evidence type="ECO:0000313" key="3">
    <source>
        <dbReference type="Proteomes" id="UP001183006"/>
    </source>
</evidence>
<keyword evidence="1" id="KW-0472">Membrane</keyword>
<dbReference type="KEGG" id="mmav:RE476_00700"/>
<keyword evidence="3" id="KW-1185">Reference proteome</keyword>
<keyword evidence="1" id="KW-0812">Transmembrane</keyword>
<feature type="transmembrane region" description="Helical" evidence="1">
    <location>
        <begin position="38"/>
        <end position="57"/>
    </location>
</feature>
<protein>
    <submittedName>
        <fullName evidence="2">Uncharacterized protein</fullName>
    </submittedName>
</protein>
<keyword evidence="1" id="KW-1133">Transmembrane helix</keyword>
<feature type="transmembrane region" description="Helical" evidence="1">
    <location>
        <begin position="6"/>
        <end position="26"/>
    </location>
</feature>
<feature type="transmembrane region" description="Helical" evidence="1">
    <location>
        <begin position="77"/>
        <end position="97"/>
    </location>
</feature>
<gene>
    <name evidence="2" type="ORF">RE476_00700</name>
</gene>
<dbReference type="EMBL" id="CP133594">
    <property type="protein sequence ID" value="WMW22370.1"/>
    <property type="molecule type" value="Genomic_DNA"/>
</dbReference>
<dbReference type="RefSeq" id="WP_309308240.1">
    <property type="nucleotide sequence ID" value="NZ_CP133594.1"/>
</dbReference>
<reference evidence="2" key="1">
    <citation type="submission" date="2023-08" db="EMBL/GenBank/DDBJ databases">
        <title>Methanolobus mangrovi sp. nov. and Methanolobus sediminis sp. nov, two novel methylotrophic methanogens isolated from mangrove sediments in China.</title>
        <authorList>
            <person name="Zhou J."/>
        </authorList>
    </citation>
    <scope>NUCLEOTIDE SEQUENCE</scope>
    <source>
        <strain evidence="2">FTZ2</strain>
    </source>
</reference>
<dbReference type="Proteomes" id="UP001183006">
    <property type="component" value="Chromosome"/>
</dbReference>
<sequence>MFSEFNNAFMNLLLQFLSVLILGIALSQVSKDPSGKHCNLVSVAVLLQLLSIIAFMFPSMSTLTNIGVGSSLSTQMYLHHLAGLFVILFAIYIKLAVDGRIKPIVNPFNLMKITLALWVLVFIGGLSLYLKLWEGISLL</sequence>
<accession>A0AA51YJ94</accession>
<name>A0AA51YJ94_9EURY</name>